<organism evidence="1 2">
    <name type="scientific">Stylonychia lemnae</name>
    <name type="common">Ciliate</name>
    <dbReference type="NCBI Taxonomy" id="5949"/>
    <lineage>
        <taxon>Eukaryota</taxon>
        <taxon>Sar</taxon>
        <taxon>Alveolata</taxon>
        <taxon>Ciliophora</taxon>
        <taxon>Intramacronucleata</taxon>
        <taxon>Spirotrichea</taxon>
        <taxon>Stichotrichia</taxon>
        <taxon>Sporadotrichida</taxon>
        <taxon>Oxytrichidae</taxon>
        <taxon>Stylonychinae</taxon>
        <taxon>Stylonychia</taxon>
    </lineage>
</organism>
<name>A0A078B4V5_STYLE</name>
<protein>
    <submittedName>
        <fullName evidence="1">Uncharacterized protein</fullName>
    </submittedName>
</protein>
<gene>
    <name evidence="1" type="primary">Contig12942.g13805</name>
    <name evidence="1" type="ORF">STYLEM_17685</name>
</gene>
<accession>A0A078B4V5</accession>
<dbReference type="AlphaFoldDB" id="A0A078B4V5"/>
<reference evidence="1 2" key="1">
    <citation type="submission" date="2014-06" db="EMBL/GenBank/DDBJ databases">
        <authorList>
            <person name="Swart Estienne"/>
        </authorList>
    </citation>
    <scope>NUCLEOTIDE SEQUENCE [LARGE SCALE GENOMIC DNA]</scope>
    <source>
        <strain evidence="1 2">130c</strain>
    </source>
</reference>
<dbReference type="InParanoid" id="A0A078B4V5"/>
<sequence>MGNSLEVCCLKNSNKNSISEPSRKNGKASNRCSRISKIDLQKNQQQFKQSGERNRLLSQSMVVDDHDGNLSLGGIQDQKEDEQALNMTQQVRNKSLDRNSLFDRGHVDSGSVIFKNYLDLAPKRQSNNLHDTNKSNKSSFFRDSFTDLSITSSHINRKESAFKGRQHSITVKTLKQSHSKRNSHGVEESRFGLNLGQGQSAKILMMT</sequence>
<dbReference type="EMBL" id="CCKQ01016703">
    <property type="protein sequence ID" value="CDW88563.1"/>
    <property type="molecule type" value="Genomic_DNA"/>
</dbReference>
<evidence type="ECO:0000313" key="2">
    <source>
        <dbReference type="Proteomes" id="UP000039865"/>
    </source>
</evidence>
<evidence type="ECO:0000313" key="1">
    <source>
        <dbReference type="EMBL" id="CDW88563.1"/>
    </source>
</evidence>
<proteinExistence type="predicted"/>
<dbReference type="Proteomes" id="UP000039865">
    <property type="component" value="Unassembled WGS sequence"/>
</dbReference>
<keyword evidence="2" id="KW-1185">Reference proteome</keyword>